<dbReference type="PANTHER" id="PTHR24016:SF0">
    <property type="entry name" value="CONSERVED OLIGOMERIC GOLGI COMPLEX SUBUNIT 4"/>
    <property type="match status" value="1"/>
</dbReference>
<evidence type="ECO:0000256" key="6">
    <source>
        <dbReference type="ARBA" id="ARBA00023034"/>
    </source>
</evidence>
<evidence type="ECO:0000256" key="4">
    <source>
        <dbReference type="ARBA" id="ARBA00022448"/>
    </source>
</evidence>
<feature type="domain" description="COG4 transport protein middle alpha-helical bundle" evidence="9">
    <location>
        <begin position="166"/>
        <end position="469"/>
    </location>
</feature>
<gene>
    <name evidence="10" type="ORF">WJX72_009198</name>
</gene>
<dbReference type="EMBL" id="JALJOR010000001">
    <property type="protein sequence ID" value="KAK9830013.1"/>
    <property type="molecule type" value="Genomic_DNA"/>
</dbReference>
<dbReference type="InterPro" id="IPR048682">
    <property type="entry name" value="COG4"/>
</dbReference>
<dbReference type="Pfam" id="PF20662">
    <property type="entry name" value="COG4_C"/>
    <property type="match status" value="1"/>
</dbReference>
<keyword evidence="5" id="KW-0653">Protein transport</keyword>
<dbReference type="InterPro" id="IPR048684">
    <property type="entry name" value="COG4_C"/>
</dbReference>
<comment type="caution">
    <text evidence="10">The sequence shown here is derived from an EMBL/GenBank/DDBJ whole genome shotgun (WGS) entry which is preliminary data.</text>
</comment>
<organism evidence="10 11">
    <name type="scientific">[Myrmecia] bisecta</name>
    <dbReference type="NCBI Taxonomy" id="41462"/>
    <lineage>
        <taxon>Eukaryota</taxon>
        <taxon>Viridiplantae</taxon>
        <taxon>Chlorophyta</taxon>
        <taxon>core chlorophytes</taxon>
        <taxon>Trebouxiophyceae</taxon>
        <taxon>Trebouxiales</taxon>
        <taxon>Trebouxiaceae</taxon>
        <taxon>Myrmecia</taxon>
    </lineage>
</organism>
<dbReference type="SMART" id="SM00762">
    <property type="entry name" value="Cog4"/>
    <property type="match status" value="1"/>
</dbReference>
<evidence type="ECO:0000313" key="10">
    <source>
        <dbReference type="EMBL" id="KAK9830013.1"/>
    </source>
</evidence>
<evidence type="ECO:0000256" key="8">
    <source>
        <dbReference type="ARBA" id="ARBA00031340"/>
    </source>
</evidence>
<evidence type="ECO:0000256" key="1">
    <source>
        <dbReference type="ARBA" id="ARBA00004395"/>
    </source>
</evidence>
<evidence type="ECO:0000256" key="7">
    <source>
        <dbReference type="ARBA" id="ARBA00023136"/>
    </source>
</evidence>
<dbReference type="GO" id="GO:0000139">
    <property type="term" value="C:Golgi membrane"/>
    <property type="evidence" value="ECO:0007669"/>
    <property type="project" value="UniProtKB-SubCell"/>
</dbReference>
<dbReference type="Proteomes" id="UP001489004">
    <property type="component" value="Unassembled WGS sequence"/>
</dbReference>
<keyword evidence="7" id="KW-0472">Membrane</keyword>
<reference evidence="10 11" key="1">
    <citation type="journal article" date="2024" name="Nat. Commun.">
        <title>Phylogenomics reveals the evolutionary origins of lichenization in chlorophyte algae.</title>
        <authorList>
            <person name="Puginier C."/>
            <person name="Libourel C."/>
            <person name="Otte J."/>
            <person name="Skaloud P."/>
            <person name="Haon M."/>
            <person name="Grisel S."/>
            <person name="Petersen M."/>
            <person name="Berrin J.G."/>
            <person name="Delaux P.M."/>
            <person name="Dal Grande F."/>
            <person name="Keller J."/>
        </authorList>
    </citation>
    <scope>NUCLEOTIDE SEQUENCE [LARGE SCALE GENOMIC DNA]</scope>
    <source>
        <strain evidence="10 11">SAG 2043</strain>
    </source>
</reference>
<keyword evidence="11" id="KW-1185">Reference proteome</keyword>
<evidence type="ECO:0000256" key="2">
    <source>
        <dbReference type="ARBA" id="ARBA00009215"/>
    </source>
</evidence>
<accession>A0AAW1R8C6</accession>
<protein>
    <recommendedName>
        <fullName evidence="3">Conserved oligomeric Golgi complex subunit 4</fullName>
    </recommendedName>
    <alternativeName>
        <fullName evidence="8">Component of oligomeric Golgi complex 4</fullName>
    </alternativeName>
</protein>
<dbReference type="PANTHER" id="PTHR24016">
    <property type="entry name" value="CONSERVED OLIGOMERIC GOLGI COMPLEX SUBUNIT 4"/>
    <property type="match status" value="1"/>
</dbReference>
<dbReference type="InterPro" id="IPR048680">
    <property type="entry name" value="COG4_N"/>
</dbReference>
<dbReference type="Gene3D" id="1.10.287.1060">
    <property type="entry name" value="ESAT-6-like"/>
    <property type="match status" value="1"/>
</dbReference>
<dbReference type="Pfam" id="PF08318">
    <property type="entry name" value="COG4_m"/>
    <property type="match status" value="1"/>
</dbReference>
<keyword evidence="4" id="KW-0813">Transport</keyword>
<comment type="similarity">
    <text evidence="2">Belongs to the COG4 family.</text>
</comment>
<sequence>MVQSVDLTIKTSQLTNLNDINRLLHETVAKERSIDAELEQLLSKREDIEAGLLVLHSATAETLEVVRADADQLAGSVRGTSDLSERVSKKVRELDTAQSRIRSTLARINIIVDRTSALDGVTQAMESEDYEAAAEFVRQFLELEEKYGPTKDDLDTKQAMQQRKTLLGAKSSLEEIVRRKLADATQKNDHVAVIRFTRLFRPLRLQEEGLKVFTSYLRQLIAARAKDDYSHLVETTGGHEPDFVGTLTDLFKDIAVAVEENEEFLHEAFGADAILDVILGLQQECDAQGTRIVQRFISYRRLPQTMKEISNVSAAKRMEGSADGMAPVDSRKVEGCLEEMLLVCQRSEEYNQFMLAKMSGAVAPKALGASRENTFRSGQFNVVVRELIAYYINMEEFYLEQNVEKAVRIDEWAGEALTTSMVDDVFFILQKCGRRALATRSVQCVCAILGQLNNLLDTNLRRALDSAWRPASTRLLQAAAAALGEEHVAAATTNTTAHVINAAESAAAFNNADTSSMYVLKLRQELEEFTSQLFTALNDRDRIKSVLADLTKTSSDFKQITSRALDHLATGIMPRLRPVLDAVASVSYELSEDEYGANEVEEGWVQQLLASLVTLLQWLQPLLTPTNFDALVAAVLEKVVDRLEAIMQLKHFNQLGGLQLDRDVRTLTSTMSEVTQRTVRDKFAKLSQMATILSLESAGEMLDYWGENAGPITWRLTEVQVREVLGQRRDFTREEIASLAL</sequence>
<dbReference type="Pfam" id="PF20663">
    <property type="entry name" value="COG4_N"/>
    <property type="match status" value="1"/>
</dbReference>
<dbReference type="Gene3D" id="1.20.58.1970">
    <property type="match status" value="1"/>
</dbReference>
<evidence type="ECO:0000256" key="3">
    <source>
        <dbReference type="ARBA" id="ARBA00020975"/>
    </source>
</evidence>
<evidence type="ECO:0000256" key="5">
    <source>
        <dbReference type="ARBA" id="ARBA00022927"/>
    </source>
</evidence>
<evidence type="ECO:0000259" key="9">
    <source>
        <dbReference type="SMART" id="SM00762"/>
    </source>
</evidence>
<evidence type="ECO:0000313" key="11">
    <source>
        <dbReference type="Proteomes" id="UP001489004"/>
    </source>
</evidence>
<proteinExistence type="inferred from homology"/>
<dbReference type="GO" id="GO:0015031">
    <property type="term" value="P:protein transport"/>
    <property type="evidence" value="ECO:0007669"/>
    <property type="project" value="UniProtKB-KW"/>
</dbReference>
<dbReference type="InterPro" id="IPR013167">
    <property type="entry name" value="COG4_M"/>
</dbReference>
<keyword evidence="6" id="KW-0333">Golgi apparatus</keyword>
<comment type="subcellular location">
    <subcellularLocation>
        <location evidence="1">Golgi apparatus membrane</location>
        <topology evidence="1">Peripheral membrane protein</topology>
    </subcellularLocation>
</comment>
<dbReference type="AlphaFoldDB" id="A0AAW1R8C6"/>
<name>A0AAW1R8C6_9CHLO</name>